<keyword evidence="3" id="KW-1185">Reference proteome</keyword>
<reference evidence="2 3" key="1">
    <citation type="journal article" date="2014" name="Int. J. Syst. Evol. Microbiol.">
        <title>Complete genome sequence of Corynebacterium casei LMG S-19264T (=DSM 44701T), isolated from a smear-ripened cheese.</title>
        <authorList>
            <consortium name="US DOE Joint Genome Institute (JGI-PGF)"/>
            <person name="Walter F."/>
            <person name="Albersmeier A."/>
            <person name="Kalinowski J."/>
            <person name="Ruckert C."/>
        </authorList>
    </citation>
    <scope>NUCLEOTIDE SEQUENCE [LARGE SCALE GENOMIC DNA]</scope>
    <source>
        <strain evidence="2 3">CGMCC 1.9161</strain>
    </source>
</reference>
<dbReference type="AlphaFoldDB" id="A0A917V5R3"/>
<comment type="caution">
    <text evidence="2">The sequence shown here is derived from an EMBL/GenBank/DDBJ whole genome shotgun (WGS) entry which is preliminary data.</text>
</comment>
<keyword evidence="1" id="KW-0812">Transmembrane</keyword>
<dbReference type="RefSeq" id="WP_188914123.1">
    <property type="nucleotide sequence ID" value="NZ_BMMF01000009.1"/>
</dbReference>
<dbReference type="InterPro" id="IPR021830">
    <property type="entry name" value="DUF3422"/>
</dbReference>
<dbReference type="Pfam" id="PF11902">
    <property type="entry name" value="DUF3422"/>
    <property type="match status" value="1"/>
</dbReference>
<dbReference type="Proteomes" id="UP000600449">
    <property type="component" value="Unassembled WGS sequence"/>
</dbReference>
<name>A0A917V5R3_9HYPH</name>
<keyword evidence="1" id="KW-0472">Membrane</keyword>
<evidence type="ECO:0000313" key="2">
    <source>
        <dbReference type="EMBL" id="GGK41377.1"/>
    </source>
</evidence>
<accession>A0A917V5R3</accession>
<dbReference type="EMBL" id="BMMF01000009">
    <property type="protein sequence ID" value="GGK41377.1"/>
    <property type="molecule type" value="Genomic_DNA"/>
</dbReference>
<protein>
    <submittedName>
        <fullName evidence="2">Membrane protein</fullName>
    </submittedName>
</protein>
<feature type="transmembrane region" description="Helical" evidence="1">
    <location>
        <begin position="402"/>
        <end position="421"/>
    </location>
</feature>
<sequence length="445" mass="48922">MAVELIPHELRARVLAEVHARPSASMDAPRRILHYAFMTDGEAAQRDREALAAFCTSLGLEGPGAGAKHHRVAFSGTLLRWESHSEFTTYSWEFGDASVTDAPAPQPFRPAVDGLMGVMRLVPQPGPLMVAADLHLLPAEALPKGPQGVFGDVHLAAATVEGGSATIATDFRTDAHGFVRILVVDNGMERTQAGAIVQRVLEVETYRTLTLLGLPEAQRIGPSVRKIETDLPLVMSAMERSDGLARNRELLDRITGLAAELESGAAAALFRFGATRAYSDLVRLRLGALEEKALAGTDSWSEFLDRRLQPAIRTCASMEERQANLSRKLTRAAQLLRTRIDIELESQNRDLLRAMNERARIQLRLQQTVEGLSAAAITYYISGLIFYVLRGLQEGGASAVDPYVGTAIAVPIVLALILLLVRRLRKRHMDEDEHETTRTKEEDRR</sequence>
<gene>
    <name evidence="2" type="ORF">GCM10011322_30650</name>
</gene>
<evidence type="ECO:0000313" key="3">
    <source>
        <dbReference type="Proteomes" id="UP000600449"/>
    </source>
</evidence>
<organism evidence="2 3">
    <name type="scientific">Salinarimonas ramus</name>
    <dbReference type="NCBI Taxonomy" id="690164"/>
    <lineage>
        <taxon>Bacteria</taxon>
        <taxon>Pseudomonadati</taxon>
        <taxon>Pseudomonadota</taxon>
        <taxon>Alphaproteobacteria</taxon>
        <taxon>Hyphomicrobiales</taxon>
        <taxon>Salinarimonadaceae</taxon>
        <taxon>Salinarimonas</taxon>
    </lineage>
</organism>
<keyword evidence="1" id="KW-1133">Transmembrane helix</keyword>
<proteinExistence type="predicted"/>
<evidence type="ECO:0000256" key="1">
    <source>
        <dbReference type="SAM" id="Phobius"/>
    </source>
</evidence>